<dbReference type="InterPro" id="IPR029060">
    <property type="entry name" value="PIN-like_dom_sf"/>
</dbReference>
<name>A0ABW4HY06_9SPHN</name>
<accession>A0ABW4HY06</accession>
<dbReference type="InterPro" id="IPR002716">
    <property type="entry name" value="PIN_dom"/>
</dbReference>
<keyword evidence="3" id="KW-1185">Reference proteome</keyword>
<dbReference type="SUPFAM" id="SSF88723">
    <property type="entry name" value="PIN domain-like"/>
    <property type="match status" value="1"/>
</dbReference>
<evidence type="ECO:0000313" key="3">
    <source>
        <dbReference type="Proteomes" id="UP001597115"/>
    </source>
</evidence>
<proteinExistence type="predicted"/>
<dbReference type="EMBL" id="JBHUDY010000001">
    <property type="protein sequence ID" value="MFD1610464.1"/>
    <property type="molecule type" value="Genomic_DNA"/>
</dbReference>
<gene>
    <name evidence="2" type="ORF">ACFSCW_01460</name>
</gene>
<reference evidence="3" key="1">
    <citation type="journal article" date="2019" name="Int. J. Syst. Evol. Microbiol.">
        <title>The Global Catalogue of Microorganisms (GCM) 10K type strain sequencing project: providing services to taxonomists for standard genome sequencing and annotation.</title>
        <authorList>
            <consortium name="The Broad Institute Genomics Platform"/>
            <consortium name="The Broad Institute Genome Sequencing Center for Infectious Disease"/>
            <person name="Wu L."/>
            <person name="Ma J."/>
        </authorList>
    </citation>
    <scope>NUCLEOTIDE SEQUENCE [LARGE SCALE GENOMIC DNA]</scope>
    <source>
        <strain evidence="3">CGMCC 1.16275</strain>
    </source>
</reference>
<feature type="domain" description="PIN" evidence="1">
    <location>
        <begin position="4"/>
        <end position="129"/>
    </location>
</feature>
<evidence type="ECO:0000313" key="2">
    <source>
        <dbReference type="EMBL" id="MFD1610464.1"/>
    </source>
</evidence>
<organism evidence="2 3">
    <name type="scientific">Sphingomonas tabacisoli</name>
    <dbReference type="NCBI Taxonomy" id="2249466"/>
    <lineage>
        <taxon>Bacteria</taxon>
        <taxon>Pseudomonadati</taxon>
        <taxon>Pseudomonadota</taxon>
        <taxon>Alphaproteobacteria</taxon>
        <taxon>Sphingomonadales</taxon>
        <taxon>Sphingomonadaceae</taxon>
        <taxon>Sphingomonas</taxon>
    </lineage>
</organism>
<dbReference type="CDD" id="cd09871">
    <property type="entry name" value="PIN_MtVapC28-VapC30-like"/>
    <property type="match status" value="1"/>
</dbReference>
<dbReference type="Pfam" id="PF01850">
    <property type="entry name" value="PIN"/>
    <property type="match status" value="1"/>
</dbReference>
<dbReference type="RefSeq" id="WP_380886150.1">
    <property type="nucleotide sequence ID" value="NZ_JBHUDY010000001.1"/>
</dbReference>
<evidence type="ECO:0000259" key="1">
    <source>
        <dbReference type="Pfam" id="PF01850"/>
    </source>
</evidence>
<dbReference type="Gene3D" id="3.40.50.1010">
    <property type="entry name" value="5'-nuclease"/>
    <property type="match status" value="1"/>
</dbReference>
<dbReference type="Proteomes" id="UP001597115">
    <property type="component" value="Unassembled WGS sequence"/>
</dbReference>
<protein>
    <submittedName>
        <fullName evidence="2">Type II toxin-antitoxin system VapC family toxin</fullName>
    </submittedName>
</protein>
<sequence>MSLFVDASAIVAMLAQENGADDLAARLGDAESPITSAVAMWEAVTALHRSYRYDLRIAADMVDGLIDGCPIKVVSIGGPEASLAMAAFSRFGKGRHKANLNMGDCFAYACAKAHGAKLLYKGDDFARTDLA</sequence>
<comment type="caution">
    <text evidence="2">The sequence shown here is derived from an EMBL/GenBank/DDBJ whole genome shotgun (WGS) entry which is preliminary data.</text>
</comment>